<keyword evidence="17 19" id="KW-0472">Membrane</keyword>
<evidence type="ECO:0000256" key="14">
    <source>
        <dbReference type="ARBA" id="ARBA00022989"/>
    </source>
</evidence>
<feature type="transmembrane region" description="Helical" evidence="19">
    <location>
        <begin position="637"/>
        <end position="660"/>
    </location>
</feature>
<evidence type="ECO:0000256" key="18">
    <source>
        <dbReference type="ARBA" id="ARBA00023180"/>
    </source>
</evidence>
<evidence type="ECO:0000256" key="8">
    <source>
        <dbReference type="ARBA" id="ARBA00022529"/>
    </source>
</evidence>
<evidence type="ECO:0000256" key="4">
    <source>
        <dbReference type="ARBA" id="ARBA00008501"/>
    </source>
</evidence>
<feature type="transmembrane region" description="Helical" evidence="19">
    <location>
        <begin position="672"/>
        <end position="695"/>
    </location>
</feature>
<feature type="chain" id="PRO_5039930033" description="Ferric-chelate reductase 1-like protein" evidence="20">
    <location>
        <begin position="21"/>
        <end position="746"/>
    </location>
</feature>
<comment type="similarity">
    <text evidence="4">Belongs to the insect defense protein family.</text>
</comment>
<evidence type="ECO:0000256" key="10">
    <source>
        <dbReference type="ARBA" id="ARBA00022692"/>
    </source>
</evidence>
<name>A0A9J6BXN9_POLVA</name>
<keyword evidence="16" id="KW-0044">Antibiotic</keyword>
<dbReference type="GO" id="GO:0016020">
    <property type="term" value="C:membrane"/>
    <property type="evidence" value="ECO:0007669"/>
    <property type="project" value="UniProtKB-SubCell"/>
</dbReference>
<evidence type="ECO:0008006" key="26">
    <source>
        <dbReference type="Google" id="ProtNLM"/>
    </source>
</evidence>
<evidence type="ECO:0000256" key="7">
    <source>
        <dbReference type="ARBA" id="ARBA00022525"/>
    </source>
</evidence>
<keyword evidence="6" id="KW-0813">Transport</keyword>
<evidence type="ECO:0000256" key="3">
    <source>
        <dbReference type="ARBA" id="ARBA00004613"/>
    </source>
</evidence>
<dbReference type="Pfam" id="PF02014">
    <property type="entry name" value="Reeler"/>
    <property type="match status" value="2"/>
</dbReference>
<evidence type="ECO:0000256" key="11">
    <source>
        <dbReference type="ARBA" id="ARBA00022729"/>
    </source>
</evidence>
<evidence type="ECO:0000259" key="22">
    <source>
        <dbReference type="PROSITE" id="PS50939"/>
    </source>
</evidence>
<dbReference type="InterPro" id="IPR042307">
    <property type="entry name" value="Reeler_sf"/>
</dbReference>
<keyword evidence="14 19" id="KW-1133">Transmembrane helix</keyword>
<evidence type="ECO:0000256" key="16">
    <source>
        <dbReference type="ARBA" id="ARBA00023022"/>
    </source>
</evidence>
<evidence type="ECO:0000256" key="20">
    <source>
        <dbReference type="SAM" id="SignalP"/>
    </source>
</evidence>
<feature type="domain" description="Cytochrome b561" evidence="22">
    <location>
        <begin position="499"/>
        <end position="698"/>
    </location>
</feature>
<evidence type="ECO:0000256" key="9">
    <source>
        <dbReference type="ARBA" id="ARBA00022588"/>
    </source>
</evidence>
<feature type="domain" description="Reelin" evidence="23">
    <location>
        <begin position="168"/>
        <end position="338"/>
    </location>
</feature>
<dbReference type="Proteomes" id="UP001107558">
    <property type="component" value="Chromosome 2"/>
</dbReference>
<evidence type="ECO:0000256" key="5">
    <source>
        <dbReference type="ARBA" id="ARBA00009195"/>
    </source>
</evidence>
<accession>A0A9J6BXN9</accession>
<keyword evidence="12" id="KW-0391">Immunity</keyword>
<dbReference type="CDD" id="cd08544">
    <property type="entry name" value="Reeler"/>
    <property type="match status" value="2"/>
</dbReference>
<evidence type="ECO:0000256" key="19">
    <source>
        <dbReference type="SAM" id="Phobius"/>
    </source>
</evidence>
<dbReference type="SMART" id="SM00665">
    <property type="entry name" value="B561"/>
    <property type="match status" value="1"/>
</dbReference>
<dbReference type="InterPro" id="IPR006593">
    <property type="entry name" value="Cyt_b561/ferric_Rdtase_TM"/>
</dbReference>
<dbReference type="Gene3D" id="1.20.120.1770">
    <property type="match status" value="1"/>
</dbReference>
<keyword evidence="8" id="KW-0929">Antimicrobial</keyword>
<keyword evidence="10 19" id="KW-0812">Transmembrane</keyword>
<evidence type="ECO:0000256" key="15">
    <source>
        <dbReference type="ARBA" id="ARBA00023004"/>
    </source>
</evidence>
<dbReference type="InterPro" id="IPR002861">
    <property type="entry name" value="Reeler_dom"/>
</dbReference>
<feature type="transmembrane region" description="Helical" evidence="19">
    <location>
        <begin position="572"/>
        <end position="594"/>
    </location>
</feature>
<sequence>MQSVLKLLIYFVLINTYCYGRSNGVRDTACDSMIPEHDHYTSHSSIAPIQVLPHTISITRGQQMKITIQSVAKNYIFKGIFIQARAESLSNQILGSFTSPTDNSLKTMVCGSSNSAIVHADSTLKSNLLLIWKAPTDFRGFIRFRHKLIFVVKRSTDVRMKIFVIFCAILCIKNSFQSPNGAPPSACLNMTPQHGANLPQIESAPISIVSQTGITARSTIIVTIRANENFQFRGFFIQARAQNGEIIGRFLWNDNINLVECDNRIGAGATHMNNSLKSEVQLLWEAPYVSQNLVFNFVVTIVETFDRFWVNHQSSFNVIIVNPQDTTTTEFPGGSTSPNDDNEIDVIFRGCGETKTCFGIPNFCYQGDDCASFMAITYNESNDLFTFELLSKAYQNYIAGGLSLSQSMPDTSVIECVQYPQGMIRAHISWIRGQSVERDQVNQNYVNLTESKFINGRIYCKIERIAVGEVNENGIIFDLTNTKFYLLLASGTNVDQNAIGPHNTNNDVSDIAVLLVEPTNVGTGKTISSLLLMHGSFMIVAWIGLTSTGIVMARYFKSSWQGKQVFGKDIWFVCHVTCMSLTFILTLAGFIIIFIDIGEWRTTPHAVIGCIVFSLSIIQSFGAIFRPGPKDDDRPLFNWFHKAFGSITHLLAVIAIFYAVGLPNAELPQYTMYVLAAFAAFYLFMHIIFNTVDICSNMKKQKRLGAATSKDASFKLIQKTLLGLFVIVIFSFVLGLLLIFNLDFSD</sequence>
<dbReference type="Pfam" id="PF03351">
    <property type="entry name" value="DOMON"/>
    <property type="match status" value="1"/>
</dbReference>
<organism evidence="24 25">
    <name type="scientific">Polypedilum vanderplanki</name>
    <name type="common">Sleeping chironomid midge</name>
    <dbReference type="NCBI Taxonomy" id="319348"/>
    <lineage>
        <taxon>Eukaryota</taxon>
        <taxon>Metazoa</taxon>
        <taxon>Ecdysozoa</taxon>
        <taxon>Arthropoda</taxon>
        <taxon>Hexapoda</taxon>
        <taxon>Insecta</taxon>
        <taxon>Pterygota</taxon>
        <taxon>Neoptera</taxon>
        <taxon>Endopterygota</taxon>
        <taxon>Diptera</taxon>
        <taxon>Nematocera</taxon>
        <taxon>Chironomoidea</taxon>
        <taxon>Chironomidae</taxon>
        <taxon>Chironominae</taxon>
        <taxon>Polypedilum</taxon>
        <taxon>Polypedilum</taxon>
    </lineage>
</organism>
<evidence type="ECO:0000259" key="23">
    <source>
        <dbReference type="PROSITE" id="PS51019"/>
    </source>
</evidence>
<evidence type="ECO:0000256" key="17">
    <source>
        <dbReference type="ARBA" id="ARBA00023136"/>
    </source>
</evidence>
<feature type="transmembrane region" description="Helical" evidence="19">
    <location>
        <begin position="716"/>
        <end position="740"/>
    </location>
</feature>
<keyword evidence="9" id="KW-0399">Innate immunity</keyword>
<dbReference type="Pfam" id="PF03188">
    <property type="entry name" value="Cytochrom_B561"/>
    <property type="match status" value="1"/>
</dbReference>
<feature type="domain" description="DOMON" evidence="21">
    <location>
        <begin position="370"/>
        <end position="491"/>
    </location>
</feature>
<keyword evidence="15" id="KW-0408">Iron</keyword>
<comment type="cofactor">
    <cofactor evidence="1">
        <name>heme b</name>
        <dbReference type="ChEBI" id="CHEBI:60344"/>
    </cofactor>
</comment>
<dbReference type="InterPro" id="IPR051237">
    <property type="entry name" value="Ferric-chelate_Red/DefProt"/>
</dbReference>
<dbReference type="CDD" id="cd08760">
    <property type="entry name" value="Cyt_b561_FRRS1_like"/>
    <property type="match status" value="1"/>
</dbReference>
<feature type="transmembrane region" description="Helical" evidence="19">
    <location>
        <begin position="606"/>
        <end position="625"/>
    </location>
</feature>
<dbReference type="PANTHER" id="PTHR45828:SF9">
    <property type="entry name" value="CELL WALL INTEGRITY AND STRESS RESPONSE COMPONENT 4-LIKE-RELATED"/>
    <property type="match status" value="1"/>
</dbReference>
<comment type="caution">
    <text evidence="24">The sequence shown here is derived from an EMBL/GenBank/DDBJ whole genome shotgun (WGS) entry which is preliminary data.</text>
</comment>
<keyword evidence="7" id="KW-0964">Secreted</keyword>
<dbReference type="PROSITE" id="PS50836">
    <property type="entry name" value="DOMON"/>
    <property type="match status" value="1"/>
</dbReference>
<dbReference type="InterPro" id="IPR005018">
    <property type="entry name" value="DOMON_domain"/>
</dbReference>
<dbReference type="PROSITE" id="PS50939">
    <property type="entry name" value="CYTOCHROME_B561"/>
    <property type="match status" value="1"/>
</dbReference>
<evidence type="ECO:0000256" key="13">
    <source>
        <dbReference type="ARBA" id="ARBA00022982"/>
    </source>
</evidence>
<gene>
    <name evidence="24" type="ORF">PVAND_004292</name>
</gene>
<keyword evidence="11 20" id="KW-0732">Signal</keyword>
<evidence type="ECO:0000313" key="25">
    <source>
        <dbReference type="Proteomes" id="UP001107558"/>
    </source>
</evidence>
<reference evidence="24" key="1">
    <citation type="submission" date="2021-03" db="EMBL/GenBank/DDBJ databases">
        <title>Chromosome level genome of the anhydrobiotic midge Polypedilum vanderplanki.</title>
        <authorList>
            <person name="Yoshida Y."/>
            <person name="Kikawada T."/>
            <person name="Gusev O."/>
        </authorList>
    </citation>
    <scope>NUCLEOTIDE SEQUENCE</scope>
    <source>
        <strain evidence="24">NIAS01</strain>
        <tissue evidence="24">Whole body or cell culture</tissue>
    </source>
</reference>
<dbReference type="CDD" id="cd09628">
    <property type="entry name" value="DOMON_SDR_2_like"/>
    <property type="match status" value="1"/>
</dbReference>
<keyword evidence="25" id="KW-1185">Reference proteome</keyword>
<comment type="similarity">
    <text evidence="5">Belongs to the FRRS1 family.</text>
</comment>
<feature type="signal peptide" evidence="20">
    <location>
        <begin position="1"/>
        <end position="20"/>
    </location>
</feature>
<feature type="transmembrane region" description="Helical" evidence="19">
    <location>
        <begin position="530"/>
        <end position="551"/>
    </location>
</feature>
<evidence type="ECO:0000256" key="12">
    <source>
        <dbReference type="ARBA" id="ARBA00022859"/>
    </source>
</evidence>
<keyword evidence="18" id="KW-0325">Glycoprotein</keyword>
<dbReference type="Gene3D" id="2.60.40.4060">
    <property type="entry name" value="Reeler domain"/>
    <property type="match status" value="2"/>
</dbReference>
<dbReference type="EMBL" id="JADBJN010000002">
    <property type="protein sequence ID" value="KAG5674315.1"/>
    <property type="molecule type" value="Genomic_DNA"/>
</dbReference>
<evidence type="ECO:0000256" key="6">
    <source>
        <dbReference type="ARBA" id="ARBA00022448"/>
    </source>
</evidence>
<dbReference type="AlphaFoldDB" id="A0A9J6BXN9"/>
<dbReference type="PROSITE" id="PS51019">
    <property type="entry name" value="REELIN"/>
    <property type="match status" value="1"/>
</dbReference>
<proteinExistence type="inferred from homology"/>
<keyword evidence="13" id="KW-0249">Electron transport</keyword>
<evidence type="ECO:0000256" key="2">
    <source>
        <dbReference type="ARBA" id="ARBA00004141"/>
    </source>
</evidence>
<dbReference type="OrthoDB" id="7733414at2759"/>
<dbReference type="PANTHER" id="PTHR45828">
    <property type="entry name" value="CYTOCHROME B561/FERRIC REDUCTASE TRANSMEMBRANE"/>
    <property type="match status" value="1"/>
</dbReference>
<evidence type="ECO:0000313" key="24">
    <source>
        <dbReference type="EMBL" id="KAG5674315.1"/>
    </source>
</evidence>
<comment type="subcellular location">
    <subcellularLocation>
        <location evidence="2">Membrane</location>
        <topology evidence="2">Multi-pass membrane protein</topology>
    </subcellularLocation>
    <subcellularLocation>
        <location evidence="3">Secreted</location>
    </subcellularLocation>
</comment>
<evidence type="ECO:0000259" key="21">
    <source>
        <dbReference type="PROSITE" id="PS50836"/>
    </source>
</evidence>
<protein>
    <recommendedName>
        <fullName evidence="26">Ferric-chelate reductase 1-like protein</fullName>
    </recommendedName>
</protein>
<evidence type="ECO:0000256" key="1">
    <source>
        <dbReference type="ARBA" id="ARBA00001970"/>
    </source>
</evidence>